<evidence type="ECO:0000313" key="3">
    <source>
        <dbReference type="EMBL" id="WXB02885.1"/>
    </source>
</evidence>
<evidence type="ECO:0000256" key="2">
    <source>
        <dbReference type="SAM" id="SignalP"/>
    </source>
</evidence>
<dbReference type="SMART" id="SM00567">
    <property type="entry name" value="EZ_HEAT"/>
    <property type="match status" value="6"/>
</dbReference>
<sequence>MRRRLTAGLLALALGAVAGQAAGQRVQTRPAPGRPPPPASAEPRALETTTDLRAHFGLDLVERLLRSEDPENRLRGIVRAASLGTPEAVARLIDIAEPSSTVRLDARALIEVARALAPSADKPATRAALVNLVNTPNPSASRAARTDDASSAFDADQVARLEIARGTAALALAQSGDAHAEEALFGILRAGGVGQKAAMTALAARPSRNASLVGPSLVTPATIRLAVRTGDLRALDALRQAARSMDPVTRAAGLSALGEMGDGRGAELARAALSDADARVRAAAARALVLLDAPERFRGVKTLLDDSTTLAQGIELARTAQDDAVERALIARANAPIDPDLRRAAVAALGYAHSPQALAALGGWLRNPLLSGDAAHALGRSPMRGAQATLDKALGEPATRRLAVRGALVRALVRGEKSSLFTRTIDQMAQSRDGADRALGVFARLAVGDGSLEKELGDPDARVRRSAVLASLAGSERNAAAKVLARFAVERDPLTRTALLAGLVSGDEAGQVTTLELRARAEGKEADAPLAALALAQRGDTKEDANVNALLKSSDPLLRAHAARGLGGSRVPDATGRLAAAYGYEPDATVRYALVLALASRMGQDRDAPARRETLKVAARLDPDDAVRWLAARALEGVPPPLEATPADVTWLRATTADGAKPPPDLLGTLVRADGIAIPIVFDEDGYALIPGVPPGAGRLILAPRVPAYDPGKP</sequence>
<dbReference type="SUPFAM" id="SSF48371">
    <property type="entry name" value="ARM repeat"/>
    <property type="match status" value="1"/>
</dbReference>
<protein>
    <submittedName>
        <fullName evidence="3">HEAT repeat domain-containing protein</fullName>
    </submittedName>
</protein>
<dbReference type="InterPro" id="IPR004155">
    <property type="entry name" value="PBS_lyase_HEAT"/>
</dbReference>
<accession>A0ABZ2KWE8</accession>
<feature type="chain" id="PRO_5046095935" evidence="2">
    <location>
        <begin position="22"/>
        <end position="714"/>
    </location>
</feature>
<dbReference type="EMBL" id="CP089983">
    <property type="protein sequence ID" value="WXB02885.1"/>
    <property type="molecule type" value="Genomic_DNA"/>
</dbReference>
<dbReference type="Pfam" id="PF13646">
    <property type="entry name" value="HEAT_2"/>
    <property type="match status" value="2"/>
</dbReference>
<evidence type="ECO:0000256" key="1">
    <source>
        <dbReference type="SAM" id="MobiDB-lite"/>
    </source>
</evidence>
<reference evidence="3" key="1">
    <citation type="submission" date="2021-12" db="EMBL/GenBank/DDBJ databases">
        <title>Discovery of the Pendulisporaceae a myxobacterial family with distinct sporulation behavior and unique specialized metabolism.</title>
        <authorList>
            <person name="Garcia R."/>
            <person name="Popoff A."/>
            <person name="Bader C.D."/>
            <person name="Loehr J."/>
            <person name="Walesch S."/>
            <person name="Walt C."/>
            <person name="Boldt J."/>
            <person name="Bunk B."/>
            <person name="Haeckl F.J.F.P.J."/>
            <person name="Gunesch A.P."/>
            <person name="Birkelbach J."/>
            <person name="Nuebel U."/>
            <person name="Pietschmann T."/>
            <person name="Bach T."/>
            <person name="Mueller R."/>
        </authorList>
    </citation>
    <scope>NUCLEOTIDE SEQUENCE</scope>
    <source>
        <strain evidence="3">MSr11367</strain>
    </source>
</reference>
<feature type="region of interest" description="Disordered" evidence="1">
    <location>
        <begin position="21"/>
        <end position="45"/>
    </location>
</feature>
<dbReference type="InterPro" id="IPR016024">
    <property type="entry name" value="ARM-type_fold"/>
</dbReference>
<evidence type="ECO:0000313" key="4">
    <source>
        <dbReference type="Proteomes" id="UP001374803"/>
    </source>
</evidence>
<feature type="compositionally biased region" description="Low complexity" evidence="1">
    <location>
        <begin position="21"/>
        <end position="31"/>
    </location>
</feature>
<dbReference type="RefSeq" id="WP_394832510.1">
    <property type="nucleotide sequence ID" value="NZ_CP089929.1"/>
</dbReference>
<keyword evidence="4" id="KW-1185">Reference proteome</keyword>
<feature type="signal peptide" evidence="2">
    <location>
        <begin position="1"/>
        <end position="21"/>
    </location>
</feature>
<dbReference type="PANTHER" id="PTHR12697:SF5">
    <property type="entry name" value="DEOXYHYPUSINE HYDROXYLASE"/>
    <property type="match status" value="1"/>
</dbReference>
<keyword evidence="2" id="KW-0732">Signal</keyword>
<dbReference type="PANTHER" id="PTHR12697">
    <property type="entry name" value="PBS LYASE HEAT-LIKE PROTEIN"/>
    <property type="match status" value="1"/>
</dbReference>
<proteinExistence type="predicted"/>
<organism evidence="3 4">
    <name type="scientific">Pendulispora rubella</name>
    <dbReference type="NCBI Taxonomy" id="2741070"/>
    <lineage>
        <taxon>Bacteria</taxon>
        <taxon>Pseudomonadati</taxon>
        <taxon>Myxococcota</taxon>
        <taxon>Myxococcia</taxon>
        <taxon>Myxococcales</taxon>
        <taxon>Sorangiineae</taxon>
        <taxon>Pendulisporaceae</taxon>
        <taxon>Pendulispora</taxon>
    </lineage>
</organism>
<gene>
    <name evidence="3" type="ORF">LVJ94_39010</name>
</gene>
<dbReference type="Gene3D" id="1.25.10.10">
    <property type="entry name" value="Leucine-rich Repeat Variant"/>
    <property type="match status" value="2"/>
</dbReference>
<dbReference type="InterPro" id="IPR011989">
    <property type="entry name" value="ARM-like"/>
</dbReference>
<name>A0ABZ2KWE8_9BACT</name>
<dbReference type="Proteomes" id="UP001374803">
    <property type="component" value="Chromosome"/>
</dbReference>